<evidence type="ECO:0000313" key="3">
    <source>
        <dbReference type="Proteomes" id="UP000807115"/>
    </source>
</evidence>
<organism evidence="2 3">
    <name type="scientific">Sorghum bicolor</name>
    <name type="common">Sorghum</name>
    <name type="synonym">Sorghum vulgare</name>
    <dbReference type="NCBI Taxonomy" id="4558"/>
    <lineage>
        <taxon>Eukaryota</taxon>
        <taxon>Viridiplantae</taxon>
        <taxon>Streptophyta</taxon>
        <taxon>Embryophyta</taxon>
        <taxon>Tracheophyta</taxon>
        <taxon>Spermatophyta</taxon>
        <taxon>Magnoliopsida</taxon>
        <taxon>Liliopsida</taxon>
        <taxon>Poales</taxon>
        <taxon>Poaceae</taxon>
        <taxon>PACMAD clade</taxon>
        <taxon>Panicoideae</taxon>
        <taxon>Andropogonodae</taxon>
        <taxon>Andropogoneae</taxon>
        <taxon>Sorghinae</taxon>
        <taxon>Sorghum</taxon>
    </lineage>
</organism>
<sequence length="183" mass="19503">MARQRRGGSTATSGGAGRDGAAARRQSGEIVRFASLPTRRSSPTSRPEAATSARESSPTTRFSTTPSHQYQCTTTAPPLSIAATARHRGHRAFTAMTTKAPHPLAHAQISDKDVVTSIGDDGVVDIDSSVSLETTCYAMKELVSMGLVHIIGISNTICRAWLRSTARCWRSLSSGGVCSVVWW</sequence>
<comment type="caution">
    <text evidence="2">The sequence shown here is derived from an EMBL/GenBank/DDBJ whole genome shotgun (WGS) entry which is preliminary data.</text>
</comment>
<gene>
    <name evidence="2" type="ORF">BDA96_03G229300</name>
</gene>
<feature type="compositionally biased region" description="Low complexity" evidence="1">
    <location>
        <begin position="56"/>
        <end position="67"/>
    </location>
</feature>
<feature type="compositionally biased region" description="Low complexity" evidence="1">
    <location>
        <begin position="37"/>
        <end position="47"/>
    </location>
</feature>
<proteinExistence type="predicted"/>
<evidence type="ECO:0000256" key="1">
    <source>
        <dbReference type="SAM" id="MobiDB-lite"/>
    </source>
</evidence>
<reference evidence="2" key="1">
    <citation type="journal article" date="2019" name="BMC Genomics">
        <title>A new reference genome for Sorghum bicolor reveals high levels of sequence similarity between sweet and grain genotypes: implications for the genetics of sugar metabolism.</title>
        <authorList>
            <person name="Cooper E.A."/>
            <person name="Brenton Z.W."/>
            <person name="Flinn B.S."/>
            <person name="Jenkins J."/>
            <person name="Shu S."/>
            <person name="Flowers D."/>
            <person name="Luo F."/>
            <person name="Wang Y."/>
            <person name="Xia P."/>
            <person name="Barry K."/>
            <person name="Daum C."/>
            <person name="Lipzen A."/>
            <person name="Yoshinaga Y."/>
            <person name="Schmutz J."/>
            <person name="Saski C."/>
            <person name="Vermerris W."/>
            <person name="Kresovich S."/>
        </authorList>
    </citation>
    <scope>NUCLEOTIDE SEQUENCE</scope>
</reference>
<reference evidence="2" key="2">
    <citation type="submission" date="2020-10" db="EMBL/GenBank/DDBJ databases">
        <authorList>
            <person name="Cooper E.A."/>
            <person name="Brenton Z.W."/>
            <person name="Flinn B.S."/>
            <person name="Jenkins J."/>
            <person name="Shu S."/>
            <person name="Flowers D."/>
            <person name="Luo F."/>
            <person name="Wang Y."/>
            <person name="Xia P."/>
            <person name="Barry K."/>
            <person name="Daum C."/>
            <person name="Lipzen A."/>
            <person name="Yoshinaga Y."/>
            <person name="Schmutz J."/>
            <person name="Saski C."/>
            <person name="Vermerris W."/>
            <person name="Kresovich S."/>
        </authorList>
    </citation>
    <scope>NUCLEOTIDE SEQUENCE</scope>
</reference>
<dbReference type="EMBL" id="CM027682">
    <property type="protein sequence ID" value="KAG0538361.1"/>
    <property type="molecule type" value="Genomic_DNA"/>
</dbReference>
<dbReference type="AlphaFoldDB" id="A0A921UQU7"/>
<accession>A0A921UQU7</accession>
<protein>
    <submittedName>
        <fullName evidence="2">Uncharacterized protein</fullName>
    </submittedName>
</protein>
<feature type="compositionally biased region" description="Low complexity" evidence="1">
    <location>
        <begin position="7"/>
        <end position="25"/>
    </location>
</feature>
<feature type="region of interest" description="Disordered" evidence="1">
    <location>
        <begin position="1"/>
        <end position="71"/>
    </location>
</feature>
<name>A0A921UQU7_SORBI</name>
<dbReference type="Proteomes" id="UP000807115">
    <property type="component" value="Chromosome 3"/>
</dbReference>
<evidence type="ECO:0000313" key="2">
    <source>
        <dbReference type="EMBL" id="KAG0538361.1"/>
    </source>
</evidence>